<evidence type="ECO:0008006" key="3">
    <source>
        <dbReference type="Google" id="ProtNLM"/>
    </source>
</evidence>
<reference evidence="2" key="1">
    <citation type="submission" date="2021-05" db="EMBL/GenBank/DDBJ databases">
        <authorList>
            <person name="Alioto T."/>
            <person name="Alioto T."/>
            <person name="Gomez Garrido J."/>
        </authorList>
    </citation>
    <scope>NUCLEOTIDE SEQUENCE</scope>
</reference>
<name>A0A8D8UBU4_9HEMI</name>
<organism evidence="2">
    <name type="scientific">Cacopsylla melanoneura</name>
    <dbReference type="NCBI Taxonomy" id="428564"/>
    <lineage>
        <taxon>Eukaryota</taxon>
        <taxon>Metazoa</taxon>
        <taxon>Ecdysozoa</taxon>
        <taxon>Arthropoda</taxon>
        <taxon>Hexapoda</taxon>
        <taxon>Insecta</taxon>
        <taxon>Pterygota</taxon>
        <taxon>Neoptera</taxon>
        <taxon>Paraneoptera</taxon>
        <taxon>Hemiptera</taxon>
        <taxon>Sternorrhyncha</taxon>
        <taxon>Psylloidea</taxon>
        <taxon>Psyllidae</taxon>
        <taxon>Psyllinae</taxon>
        <taxon>Cacopsylla</taxon>
    </lineage>
</organism>
<keyword evidence="1" id="KW-0732">Signal</keyword>
<proteinExistence type="predicted"/>
<sequence length="122" mass="12900">MASLRVFVCLGAMLLSVAMVCAAGDITYDADGCVSEGVRHKYGDTFYDGCVGICSCTRDGAITCVSRCPPSVYMYTASSRNCREVPDPNDSCCRVTVCDEDEPIQVFIKASEATTSAANPAA</sequence>
<dbReference type="EMBL" id="HBUF01340076">
    <property type="protein sequence ID" value="CAG6701753.1"/>
    <property type="molecule type" value="Transcribed_RNA"/>
</dbReference>
<feature type="chain" id="PRO_5036262180" description="VWFC domain-containing protein" evidence="1">
    <location>
        <begin position="24"/>
        <end position="122"/>
    </location>
</feature>
<dbReference type="EMBL" id="HBUF01340075">
    <property type="protein sequence ID" value="CAG6701752.1"/>
    <property type="molecule type" value="Transcribed_RNA"/>
</dbReference>
<dbReference type="EMBL" id="HBUF01172020">
    <property type="protein sequence ID" value="CAG6653102.1"/>
    <property type="molecule type" value="Transcribed_RNA"/>
</dbReference>
<evidence type="ECO:0000313" key="2">
    <source>
        <dbReference type="EMBL" id="CAG6701752.1"/>
    </source>
</evidence>
<accession>A0A8D8UBU4</accession>
<dbReference type="EMBL" id="HBUF01340074">
    <property type="protein sequence ID" value="CAG6701751.1"/>
    <property type="molecule type" value="Transcribed_RNA"/>
</dbReference>
<protein>
    <recommendedName>
        <fullName evidence="3">VWFC domain-containing protein</fullName>
    </recommendedName>
</protein>
<dbReference type="EMBL" id="HBUF01136323">
    <property type="protein sequence ID" value="CAG6645297.1"/>
    <property type="molecule type" value="Transcribed_RNA"/>
</dbReference>
<dbReference type="AlphaFoldDB" id="A0A8D8UBU4"/>
<evidence type="ECO:0000256" key="1">
    <source>
        <dbReference type="SAM" id="SignalP"/>
    </source>
</evidence>
<feature type="signal peptide" evidence="1">
    <location>
        <begin position="1"/>
        <end position="23"/>
    </location>
</feature>
<dbReference type="EMBL" id="HBUF01136324">
    <property type="protein sequence ID" value="CAG6645298.1"/>
    <property type="molecule type" value="Transcribed_RNA"/>
</dbReference>